<evidence type="ECO:0000313" key="2">
    <source>
        <dbReference type="Proteomes" id="UP000442535"/>
    </source>
</evidence>
<accession>A0A7K0K2Y0</accession>
<name>A0A7K0K2Y0_9ACTO</name>
<keyword evidence="2" id="KW-1185">Reference proteome</keyword>
<reference evidence="1 2" key="1">
    <citation type="submission" date="2019-08" db="EMBL/GenBank/DDBJ databases">
        <title>In-depth cultivation of the pig gut microbiome towards novel bacterial diversity and tailored functional studies.</title>
        <authorList>
            <person name="Wylensek D."/>
            <person name="Hitch T.C.A."/>
            <person name="Clavel T."/>
        </authorList>
    </citation>
    <scope>NUCLEOTIDE SEQUENCE [LARGE SCALE GENOMIC DNA]</scope>
    <source>
        <strain evidence="1 2">RF-GAM-744-WT-7</strain>
    </source>
</reference>
<dbReference type="AlphaFoldDB" id="A0A7K0K2Y0"/>
<dbReference type="Proteomes" id="UP000442535">
    <property type="component" value="Unassembled WGS sequence"/>
</dbReference>
<comment type="caution">
    <text evidence="1">The sequence shown here is derived from an EMBL/GenBank/DDBJ whole genome shotgun (WGS) entry which is preliminary data.</text>
</comment>
<gene>
    <name evidence="1" type="ORF">FYJ63_03950</name>
</gene>
<protein>
    <submittedName>
        <fullName evidence="1">Uncharacterized protein</fullName>
    </submittedName>
</protein>
<proteinExistence type="predicted"/>
<dbReference type="EMBL" id="VUMY01000005">
    <property type="protein sequence ID" value="MST49395.1"/>
    <property type="molecule type" value="Genomic_DNA"/>
</dbReference>
<evidence type="ECO:0000313" key="1">
    <source>
        <dbReference type="EMBL" id="MST49395.1"/>
    </source>
</evidence>
<organism evidence="1 2">
    <name type="scientific">Mobiluncus porci</name>
    <dbReference type="NCBI Taxonomy" id="2652278"/>
    <lineage>
        <taxon>Bacteria</taxon>
        <taxon>Bacillati</taxon>
        <taxon>Actinomycetota</taxon>
        <taxon>Actinomycetes</taxon>
        <taxon>Actinomycetales</taxon>
        <taxon>Actinomycetaceae</taxon>
        <taxon>Mobiluncus</taxon>
    </lineage>
</organism>
<sequence>MYPFPGGGNGEGLFVRGDRWEGLGFLEFTGLDELLAFDGNLRKQILSGAVLGALLGEVTGDTGLQDGLFQVSKEGRI</sequence>